<evidence type="ECO:0000313" key="12">
    <source>
        <dbReference type="Proteomes" id="UP000494206"/>
    </source>
</evidence>
<comment type="catalytic activity">
    <reaction evidence="1">
        <text>S-ubiquitinyl-[E2 ubiquitin-conjugating enzyme]-L-cysteine + [acceptor protein]-L-lysine = [E2 ubiquitin-conjugating enzyme]-L-cysteine + N(6)-ubiquitinyl-[acceptor protein]-L-lysine.</text>
        <dbReference type="EC" id="2.3.2.27"/>
    </reaction>
</comment>
<evidence type="ECO:0000256" key="7">
    <source>
        <dbReference type="ARBA" id="ARBA00022833"/>
    </source>
</evidence>
<dbReference type="PROSITE" id="PS50135">
    <property type="entry name" value="ZF_ZZ_2"/>
    <property type="match status" value="1"/>
</dbReference>
<dbReference type="GO" id="GO:0045202">
    <property type="term" value="C:synapse"/>
    <property type="evidence" value="ECO:0007669"/>
    <property type="project" value="GOC"/>
</dbReference>
<proteinExistence type="inferred from homology"/>
<dbReference type="AlphaFoldDB" id="A0A8S1ES59"/>
<gene>
    <name evidence="11" type="ORF">CBOVIS_LOCUS6090</name>
</gene>
<keyword evidence="6 8" id="KW-0863">Zinc-finger</keyword>
<dbReference type="SMART" id="SM00291">
    <property type="entry name" value="ZnF_ZZ"/>
    <property type="match status" value="1"/>
</dbReference>
<evidence type="ECO:0000256" key="4">
    <source>
        <dbReference type="ARBA" id="ARBA00022679"/>
    </source>
</evidence>
<dbReference type="EMBL" id="CADEPM010000003">
    <property type="protein sequence ID" value="CAB3403649.1"/>
    <property type="molecule type" value="Genomic_DNA"/>
</dbReference>
<dbReference type="GO" id="GO:0008270">
    <property type="term" value="F:zinc ion binding"/>
    <property type="evidence" value="ECO:0007669"/>
    <property type="project" value="UniProtKB-KW"/>
</dbReference>
<dbReference type="EC" id="2.3.2.27" evidence="3"/>
<dbReference type="GO" id="GO:0010646">
    <property type="term" value="P:regulation of cell communication"/>
    <property type="evidence" value="ECO:0007669"/>
    <property type="project" value="UniProtKB-ARBA"/>
</dbReference>
<dbReference type="Gene3D" id="3.30.60.90">
    <property type="match status" value="1"/>
</dbReference>
<dbReference type="PROSITE" id="PS01357">
    <property type="entry name" value="ZF_ZZ_1"/>
    <property type="match status" value="1"/>
</dbReference>
<dbReference type="InterPro" id="IPR043145">
    <property type="entry name" value="Znf_ZZ_sf"/>
</dbReference>
<feature type="region of interest" description="Disordered" evidence="9">
    <location>
        <begin position="521"/>
        <end position="543"/>
    </location>
</feature>
<evidence type="ECO:0000256" key="3">
    <source>
        <dbReference type="ARBA" id="ARBA00012483"/>
    </source>
</evidence>
<feature type="region of interest" description="Disordered" evidence="9">
    <location>
        <begin position="587"/>
        <end position="610"/>
    </location>
</feature>
<evidence type="ECO:0000256" key="5">
    <source>
        <dbReference type="ARBA" id="ARBA00022723"/>
    </source>
</evidence>
<evidence type="ECO:0000256" key="8">
    <source>
        <dbReference type="PROSITE-ProRule" id="PRU00228"/>
    </source>
</evidence>
<feature type="domain" description="ZZ-type" evidence="10">
    <location>
        <begin position="11"/>
        <end position="75"/>
    </location>
</feature>
<organism evidence="11 12">
    <name type="scientific">Caenorhabditis bovis</name>
    <dbReference type="NCBI Taxonomy" id="2654633"/>
    <lineage>
        <taxon>Eukaryota</taxon>
        <taxon>Metazoa</taxon>
        <taxon>Ecdysozoa</taxon>
        <taxon>Nematoda</taxon>
        <taxon>Chromadorea</taxon>
        <taxon>Rhabditida</taxon>
        <taxon>Rhabditina</taxon>
        <taxon>Rhabditomorpha</taxon>
        <taxon>Rhabditoidea</taxon>
        <taxon>Rhabditidae</taxon>
        <taxon>Peloderinae</taxon>
        <taxon>Caenorhabditis</taxon>
    </lineage>
</organism>
<reference evidence="11 12" key="1">
    <citation type="submission" date="2020-04" db="EMBL/GenBank/DDBJ databases">
        <authorList>
            <person name="Laetsch R D."/>
            <person name="Stevens L."/>
            <person name="Kumar S."/>
            <person name="Blaxter L. M."/>
        </authorList>
    </citation>
    <scope>NUCLEOTIDE SEQUENCE [LARGE SCALE GENOMIC DNA]</scope>
</reference>
<keyword evidence="12" id="KW-1185">Reference proteome</keyword>
<dbReference type="PANTHER" id="PTHR12268:SF13">
    <property type="entry name" value="E3 UBIQUITIN-PROTEIN LIGASE KCMF1"/>
    <property type="match status" value="1"/>
</dbReference>
<evidence type="ECO:0000256" key="6">
    <source>
        <dbReference type="ARBA" id="ARBA00022771"/>
    </source>
</evidence>
<dbReference type="GO" id="GO:0099536">
    <property type="term" value="P:synaptic signaling"/>
    <property type="evidence" value="ECO:0007669"/>
    <property type="project" value="TreeGrafter"/>
</dbReference>
<dbReference type="Pfam" id="PF05605">
    <property type="entry name" value="zf-Di19"/>
    <property type="match status" value="1"/>
</dbReference>
<dbReference type="OrthoDB" id="7873042at2759"/>
<dbReference type="SUPFAM" id="SSF57850">
    <property type="entry name" value="RING/U-box"/>
    <property type="match status" value="1"/>
</dbReference>
<sequence length="610" mass="68374">MALIIDSQRCHEGVSCDGCNITAFGGNRYKCLRCNDYDLCQGCFLSNNFGEQQRTPNATIHDEAHPMQLILTQSDFEHVYGSDPTKNYEQMKIAVFTCPYCNEHGFSVRGFGSHVTSVHVNPPPYNVICPVCIATPDMEHSSHRDTENLKSHWNEHHNSMSETYRYEPPTRGVSRRPMLARRTQRPAAGRASMTAGQIMQNWPLGPDVDMEEVLRSMRQNVMANADVMQMPFISDQLRNRITAIGARGGAAATTSETNAERIPASTIMMDASVIAGLDDYTEDDFGSEDVEDLPEAPVLNQNSQVQQPAVKVPQPKRDVNSSMCSRTRICDSDSEFELHMASDDDISSEDDMINDQGYRLKPLERADAYPERDLVWKDIRDRLTKDEVEVVISALRAEPTIEIDEPEIVTEQTGSVKPIPNPESANATYDEMDQNWLPVHFDGSPLCSFGSGCYWSDKRFLKQRKMQRERSAVVTNTEDLEKAEVALSLFRASCPPELPNKMRYFDRPDRAVRRAIRHLDLGRTSPSDEAPLEPEVVPHEEDKEEFPHIVLPELPVPESVGTLMPDLSQTGVAAASLSVVVESDRELVISPTESDADDFEEEEEVPSTSS</sequence>
<evidence type="ECO:0000259" key="10">
    <source>
        <dbReference type="PROSITE" id="PS50135"/>
    </source>
</evidence>
<dbReference type="GO" id="GO:0005886">
    <property type="term" value="C:plasma membrane"/>
    <property type="evidence" value="ECO:0007669"/>
    <property type="project" value="TreeGrafter"/>
</dbReference>
<evidence type="ECO:0000256" key="2">
    <source>
        <dbReference type="ARBA" id="ARBA00010938"/>
    </source>
</evidence>
<keyword evidence="4" id="KW-0808">Transferase</keyword>
<evidence type="ECO:0000256" key="1">
    <source>
        <dbReference type="ARBA" id="ARBA00000900"/>
    </source>
</evidence>
<comment type="similarity">
    <text evidence="2">Belongs to the KCMF1 family.</text>
</comment>
<dbReference type="InterPro" id="IPR050774">
    <property type="entry name" value="KCMF1/Dystrophin"/>
</dbReference>
<feature type="compositionally biased region" description="Acidic residues" evidence="9">
    <location>
        <begin position="594"/>
        <end position="610"/>
    </location>
</feature>
<dbReference type="GO" id="GO:0061630">
    <property type="term" value="F:ubiquitin protein ligase activity"/>
    <property type="evidence" value="ECO:0007669"/>
    <property type="project" value="UniProtKB-EC"/>
</dbReference>
<evidence type="ECO:0000313" key="11">
    <source>
        <dbReference type="EMBL" id="CAB3403649.1"/>
    </source>
</evidence>
<dbReference type="InterPro" id="IPR008598">
    <property type="entry name" value="Di19_Zn-bd"/>
</dbReference>
<dbReference type="InterPro" id="IPR000433">
    <property type="entry name" value="Znf_ZZ"/>
</dbReference>
<dbReference type="Proteomes" id="UP000494206">
    <property type="component" value="Unassembled WGS sequence"/>
</dbReference>
<comment type="caution">
    <text evidence="11">The sequence shown here is derived from an EMBL/GenBank/DDBJ whole genome shotgun (WGS) entry which is preliminary data.</text>
</comment>
<keyword evidence="7" id="KW-0862">Zinc</keyword>
<keyword evidence="5" id="KW-0479">Metal-binding</keyword>
<accession>A0A8S1ES59</accession>
<name>A0A8S1ES59_9PELO</name>
<dbReference type="CDD" id="cd02338">
    <property type="entry name" value="ZZ_PCMF_like"/>
    <property type="match status" value="1"/>
</dbReference>
<evidence type="ECO:0000256" key="9">
    <source>
        <dbReference type="SAM" id="MobiDB-lite"/>
    </source>
</evidence>
<protein>
    <recommendedName>
        <fullName evidence="3">RING-type E3 ubiquitin transferase</fullName>
        <ecNumber evidence="3">2.3.2.27</ecNumber>
    </recommendedName>
</protein>
<dbReference type="Pfam" id="PF00569">
    <property type="entry name" value="ZZ"/>
    <property type="match status" value="1"/>
</dbReference>
<dbReference type="PANTHER" id="PTHR12268">
    <property type="entry name" value="E3 UBIQUITIN-PROTEIN LIGASE KCMF1"/>
    <property type="match status" value="1"/>
</dbReference>
<dbReference type="GO" id="GO:0023051">
    <property type="term" value="P:regulation of signaling"/>
    <property type="evidence" value="ECO:0007669"/>
    <property type="project" value="UniProtKB-ARBA"/>
</dbReference>